<proteinExistence type="predicted"/>
<organism evidence="1">
    <name type="scientific">uncultured Caudovirales phage</name>
    <dbReference type="NCBI Taxonomy" id="2100421"/>
    <lineage>
        <taxon>Viruses</taxon>
        <taxon>Duplodnaviria</taxon>
        <taxon>Heunggongvirae</taxon>
        <taxon>Uroviricota</taxon>
        <taxon>Caudoviricetes</taxon>
        <taxon>Peduoviridae</taxon>
        <taxon>Maltschvirus</taxon>
        <taxon>Maltschvirus maltsch</taxon>
    </lineage>
</organism>
<gene>
    <name evidence="1" type="ORF">UFOVP1360_44</name>
</gene>
<accession>A0A6J5S2V3</accession>
<evidence type="ECO:0008006" key="2">
    <source>
        <dbReference type="Google" id="ProtNLM"/>
    </source>
</evidence>
<protein>
    <recommendedName>
        <fullName evidence="2">Calcineurin-like phosphoesterase domain-containing protein</fullName>
    </recommendedName>
</protein>
<name>A0A6J5S2V3_9CAUD</name>
<sequence length="353" mass="39385">MPDLEQFAAETEDGAKLAKVTRQLAAERREHNGSKRLLTEAEARVGELERLLDRYTVVRPGDTKVPKWLAAPKGKQRQHHATALLQLSDLHLDEVVDLDAMAGMNAYDRDIATKRLERIVEGVVKLSTTYVGGVVFDGIVVALNGDILSGMIHEELAYTNEAPTPASIAHWVPLLASALDYLADHFGAVLVVCTDGNHDRTYRKIPAKQRAESSYAWIVYNWLADLCRPDDRISFKLTTAESQVYDIYSTTFHQVHGDGFRSAGGVGGIYPSMLKYIARMDQLWAQQGTHIDCHLFGHWHQYLTGPNFIVNGSLKGYDEYAKRSGFGFEKARQALAIITPERGIVQQMPVYAD</sequence>
<dbReference type="EMBL" id="LR797310">
    <property type="protein sequence ID" value="CAB4202059.1"/>
    <property type="molecule type" value="Genomic_DNA"/>
</dbReference>
<evidence type="ECO:0000313" key="1">
    <source>
        <dbReference type="EMBL" id="CAB4202059.1"/>
    </source>
</evidence>
<reference evidence="1" key="1">
    <citation type="submission" date="2020-05" db="EMBL/GenBank/DDBJ databases">
        <authorList>
            <person name="Chiriac C."/>
            <person name="Salcher M."/>
            <person name="Ghai R."/>
            <person name="Kavagutti S V."/>
        </authorList>
    </citation>
    <scope>NUCLEOTIDE SEQUENCE</scope>
</reference>
<dbReference type="SUPFAM" id="SSF56300">
    <property type="entry name" value="Metallo-dependent phosphatases"/>
    <property type="match status" value="1"/>
</dbReference>
<dbReference type="InterPro" id="IPR029052">
    <property type="entry name" value="Metallo-depent_PP-like"/>
</dbReference>